<dbReference type="AlphaFoldDB" id="A0A2H0XE75"/>
<evidence type="ECO:0000313" key="2">
    <source>
        <dbReference type="EMBL" id="PIS23250.1"/>
    </source>
</evidence>
<dbReference type="NCBIfam" id="TIGR01444">
    <property type="entry name" value="fkbM_fam"/>
    <property type="match status" value="1"/>
</dbReference>
<dbReference type="Proteomes" id="UP000230340">
    <property type="component" value="Unassembled WGS sequence"/>
</dbReference>
<dbReference type="InterPro" id="IPR029063">
    <property type="entry name" value="SAM-dependent_MTases_sf"/>
</dbReference>
<dbReference type="InterPro" id="IPR052514">
    <property type="entry name" value="SAM-dependent_MTase"/>
</dbReference>
<feature type="non-terminal residue" evidence="2">
    <location>
        <position position="1"/>
    </location>
</feature>
<dbReference type="EMBL" id="PEYT01000006">
    <property type="protein sequence ID" value="PIS23250.1"/>
    <property type="molecule type" value="Genomic_DNA"/>
</dbReference>
<evidence type="ECO:0000313" key="3">
    <source>
        <dbReference type="Proteomes" id="UP000230340"/>
    </source>
</evidence>
<evidence type="ECO:0000259" key="1">
    <source>
        <dbReference type="Pfam" id="PF05050"/>
    </source>
</evidence>
<organism evidence="2 3">
    <name type="scientific">candidate division WWE3 bacterium CG08_land_8_20_14_0_20_40_13</name>
    <dbReference type="NCBI Taxonomy" id="1975084"/>
    <lineage>
        <taxon>Bacteria</taxon>
        <taxon>Katanobacteria</taxon>
    </lineage>
</organism>
<comment type="caution">
    <text evidence="2">The sequence shown here is derived from an EMBL/GenBank/DDBJ whole genome shotgun (WGS) entry which is preliminary data.</text>
</comment>
<proteinExistence type="predicted"/>
<accession>A0A2H0XE75</accession>
<dbReference type="SUPFAM" id="SSF53335">
    <property type="entry name" value="S-adenosyl-L-methionine-dependent methyltransferases"/>
    <property type="match status" value="1"/>
</dbReference>
<gene>
    <name evidence="2" type="ORF">COT49_00975</name>
</gene>
<dbReference type="Pfam" id="PF05050">
    <property type="entry name" value="Methyltransf_21"/>
    <property type="match status" value="1"/>
</dbReference>
<reference evidence="3" key="1">
    <citation type="submission" date="2017-09" db="EMBL/GenBank/DDBJ databases">
        <title>Depth-based differentiation of microbial function through sediment-hosted aquifers and enrichment of novel symbionts in the deep terrestrial subsurface.</title>
        <authorList>
            <person name="Probst A.J."/>
            <person name="Ladd B."/>
            <person name="Jarett J.K."/>
            <person name="Geller-Mcgrath D.E."/>
            <person name="Sieber C.M.K."/>
            <person name="Emerson J.B."/>
            <person name="Anantharaman K."/>
            <person name="Thomas B.C."/>
            <person name="Malmstrom R."/>
            <person name="Stieglmeier M."/>
            <person name="Klingl A."/>
            <person name="Woyke T."/>
            <person name="Ryan C.M."/>
            <person name="Banfield J.F."/>
        </authorList>
    </citation>
    <scope>NUCLEOTIDE SEQUENCE [LARGE SCALE GENOMIC DNA]</scope>
</reference>
<dbReference type="InterPro" id="IPR006342">
    <property type="entry name" value="FkbM_mtfrase"/>
</dbReference>
<name>A0A2H0XE75_UNCKA</name>
<protein>
    <recommendedName>
        <fullName evidence="1">Methyltransferase FkbM domain-containing protein</fullName>
    </recommendedName>
</protein>
<dbReference type="PANTHER" id="PTHR34203:SF15">
    <property type="entry name" value="SLL1173 PROTEIN"/>
    <property type="match status" value="1"/>
</dbReference>
<sequence>WKKYLEIIILLFRIKKFKFGESSVKLFGKKIFYDSPYGIAGYQSMLVRQQRMLRDAGPKSAKTIVDVGANVGFFSMMLREIYPEAQIYAVEPVPQIFANLKANLTSDQDSVYNLAISDINGAVKMSFKERESAISHVINSGEEDDSETVKVKSMTLDNWCHKEKIEIVDLLKIDTEGYEVHVLKGAKKTLAKTRYLHMEISLEDENYTFSEINSMLYSEEFNFQLVYFRNFTDKGYGPIPVGDFLFRNVMLD</sequence>
<feature type="domain" description="Methyltransferase FkbM" evidence="1">
    <location>
        <begin position="66"/>
        <end position="224"/>
    </location>
</feature>
<dbReference type="PANTHER" id="PTHR34203">
    <property type="entry name" value="METHYLTRANSFERASE, FKBM FAMILY PROTEIN"/>
    <property type="match status" value="1"/>
</dbReference>
<dbReference type="Gene3D" id="3.40.50.150">
    <property type="entry name" value="Vaccinia Virus protein VP39"/>
    <property type="match status" value="1"/>
</dbReference>